<reference evidence="2" key="1">
    <citation type="submission" date="2020-07" db="EMBL/GenBank/DDBJ databases">
        <title>The High-quality genome of the commercially important snow crab, Chionoecetes opilio.</title>
        <authorList>
            <person name="Jeong J.-H."/>
            <person name="Ryu S."/>
        </authorList>
    </citation>
    <scope>NUCLEOTIDE SEQUENCE</scope>
    <source>
        <strain evidence="2">MADBK_172401_WGS</strain>
        <tissue evidence="2">Digestive gland</tissue>
    </source>
</reference>
<evidence type="ECO:0000313" key="3">
    <source>
        <dbReference type="Proteomes" id="UP000770661"/>
    </source>
</evidence>
<dbReference type="Proteomes" id="UP000770661">
    <property type="component" value="Unassembled WGS sequence"/>
</dbReference>
<gene>
    <name evidence="2" type="ORF">GWK47_054496</name>
</gene>
<feature type="compositionally biased region" description="Polar residues" evidence="1">
    <location>
        <begin position="13"/>
        <end position="26"/>
    </location>
</feature>
<protein>
    <submittedName>
        <fullName evidence="2">Uncharacterized protein</fullName>
    </submittedName>
</protein>
<organism evidence="2 3">
    <name type="scientific">Chionoecetes opilio</name>
    <name type="common">Atlantic snow crab</name>
    <name type="synonym">Cancer opilio</name>
    <dbReference type="NCBI Taxonomy" id="41210"/>
    <lineage>
        <taxon>Eukaryota</taxon>
        <taxon>Metazoa</taxon>
        <taxon>Ecdysozoa</taxon>
        <taxon>Arthropoda</taxon>
        <taxon>Crustacea</taxon>
        <taxon>Multicrustacea</taxon>
        <taxon>Malacostraca</taxon>
        <taxon>Eumalacostraca</taxon>
        <taxon>Eucarida</taxon>
        <taxon>Decapoda</taxon>
        <taxon>Pleocyemata</taxon>
        <taxon>Brachyura</taxon>
        <taxon>Eubrachyura</taxon>
        <taxon>Majoidea</taxon>
        <taxon>Majidae</taxon>
        <taxon>Chionoecetes</taxon>
    </lineage>
</organism>
<evidence type="ECO:0000313" key="2">
    <source>
        <dbReference type="EMBL" id="KAG0717422.1"/>
    </source>
</evidence>
<sequence>MVLSTCCRKSHSPARSSPPAQAQTPLATIDIKRWIQSKGTTERETLDGVAIGEKAGHQNPPSKKGSLRTLPAPGFIATMGGTLNPDHPNGAFPNLPPKGQLPRCNRWTWVCQDIQVQYQGLCTEKH</sequence>
<evidence type="ECO:0000256" key="1">
    <source>
        <dbReference type="SAM" id="MobiDB-lite"/>
    </source>
</evidence>
<comment type="caution">
    <text evidence="2">The sequence shown here is derived from an EMBL/GenBank/DDBJ whole genome shotgun (WGS) entry which is preliminary data.</text>
</comment>
<dbReference type="EMBL" id="JACEEZ010017613">
    <property type="protein sequence ID" value="KAG0717422.1"/>
    <property type="molecule type" value="Genomic_DNA"/>
</dbReference>
<keyword evidence="3" id="KW-1185">Reference proteome</keyword>
<feature type="region of interest" description="Disordered" evidence="1">
    <location>
        <begin position="1"/>
        <end position="28"/>
    </location>
</feature>
<feature type="region of interest" description="Disordered" evidence="1">
    <location>
        <begin position="50"/>
        <end position="94"/>
    </location>
</feature>
<dbReference type="AlphaFoldDB" id="A0A8J5CRQ1"/>
<name>A0A8J5CRQ1_CHIOP</name>
<proteinExistence type="predicted"/>
<accession>A0A8J5CRQ1</accession>